<proteinExistence type="evidence at transcript level"/>
<dbReference type="InterPro" id="IPR050305">
    <property type="entry name" value="Small_GTPase_Rab"/>
</dbReference>
<keyword evidence="2" id="KW-0547">Nucleotide-binding</keyword>
<dbReference type="GO" id="GO:0005525">
    <property type="term" value="F:GTP binding"/>
    <property type="evidence" value="ECO:0007669"/>
    <property type="project" value="UniProtKB-KW"/>
</dbReference>
<dbReference type="SUPFAM" id="SSF52540">
    <property type="entry name" value="P-loop containing nucleoside triphosphate hydrolases"/>
    <property type="match status" value="1"/>
</dbReference>
<dbReference type="PRINTS" id="PR00449">
    <property type="entry name" value="RASTRNSFRMNG"/>
</dbReference>
<comment type="similarity">
    <text evidence="1">Belongs to the small GTPase superfamily. Rab family.</text>
</comment>
<sequence>MVLAYDVTDEKTFQNVEEWMGCIAENTQEFQIIQKVILANKTDLQKDLHRVTPEEGQKLASKHGIDFFQVSAKEGLGISEAFLHLTKLVLRAQSLK</sequence>
<dbReference type="AlphaFoldDB" id="A0A076FFK6"/>
<dbReference type="GO" id="GO:0003924">
    <property type="term" value="F:GTPase activity"/>
    <property type="evidence" value="ECO:0007669"/>
    <property type="project" value="InterPro"/>
</dbReference>
<dbReference type="PROSITE" id="PS51419">
    <property type="entry name" value="RAB"/>
    <property type="match status" value="1"/>
</dbReference>
<accession>A0A076FFK6</accession>
<dbReference type="InterPro" id="IPR001806">
    <property type="entry name" value="Small_GTPase"/>
</dbReference>
<organism evidence="5">
    <name type="scientific">Paracyclopina nana</name>
    <name type="common">Marine copepod</name>
    <dbReference type="NCBI Taxonomy" id="565004"/>
    <lineage>
        <taxon>Eukaryota</taxon>
        <taxon>Metazoa</taxon>
        <taxon>Ecdysozoa</taxon>
        <taxon>Arthropoda</taxon>
        <taxon>Crustacea</taxon>
        <taxon>Multicrustacea</taxon>
        <taxon>Hexanauplia</taxon>
        <taxon>Copepoda</taxon>
        <taxon>Cyclopoida</taxon>
        <taxon>Cyclopettidae</taxon>
        <taxon>Paracyclopina</taxon>
    </lineage>
</organism>
<keyword evidence="4" id="KW-0449">Lipoprotein</keyword>
<keyword evidence="3" id="KW-0342">GTP-binding</keyword>
<dbReference type="EMBL" id="KF516571">
    <property type="protein sequence ID" value="AII16475.1"/>
    <property type="molecule type" value="mRNA"/>
</dbReference>
<dbReference type="Gene3D" id="3.40.50.300">
    <property type="entry name" value="P-loop containing nucleotide triphosphate hydrolases"/>
    <property type="match status" value="1"/>
</dbReference>
<dbReference type="SMART" id="SM00175">
    <property type="entry name" value="RAB"/>
    <property type="match status" value="1"/>
</dbReference>
<dbReference type="Pfam" id="PF00071">
    <property type="entry name" value="Ras"/>
    <property type="match status" value="1"/>
</dbReference>
<evidence type="ECO:0000256" key="1">
    <source>
        <dbReference type="ARBA" id="ARBA00006270"/>
    </source>
</evidence>
<evidence type="ECO:0000256" key="3">
    <source>
        <dbReference type="ARBA" id="ARBA00023134"/>
    </source>
</evidence>
<dbReference type="PROSITE" id="PS51421">
    <property type="entry name" value="RAS"/>
    <property type="match status" value="1"/>
</dbReference>
<keyword evidence="4" id="KW-0636">Prenylation</keyword>
<feature type="non-terminal residue" evidence="5">
    <location>
        <position position="96"/>
    </location>
</feature>
<dbReference type="InterPro" id="IPR027417">
    <property type="entry name" value="P-loop_NTPase"/>
</dbReference>
<protein>
    <submittedName>
        <fullName evidence="5">Ras-related protein Rab-13</fullName>
    </submittedName>
</protein>
<evidence type="ECO:0000313" key="5">
    <source>
        <dbReference type="EMBL" id="AII16475.1"/>
    </source>
</evidence>
<reference evidence="5" key="1">
    <citation type="submission" date="2013-08" db="EMBL/GenBank/DDBJ databases">
        <title>Paracyclopina nana immune related genes.</title>
        <authorList>
            <person name="Kim B.-M."/>
            <person name="Rhee J.-S."/>
            <person name="Lee J.-S."/>
        </authorList>
    </citation>
    <scope>NUCLEOTIDE SEQUENCE</scope>
</reference>
<evidence type="ECO:0000256" key="2">
    <source>
        <dbReference type="ARBA" id="ARBA00022741"/>
    </source>
</evidence>
<evidence type="ECO:0000256" key="4">
    <source>
        <dbReference type="ARBA" id="ARBA00023289"/>
    </source>
</evidence>
<name>A0A076FFK6_PARNA</name>
<dbReference type="PANTHER" id="PTHR47980">
    <property type="entry name" value="LD44762P"/>
    <property type="match status" value="1"/>
</dbReference>